<dbReference type="Proteomes" id="UP000790377">
    <property type="component" value="Unassembled WGS sequence"/>
</dbReference>
<gene>
    <name evidence="1" type="ORF">BJ138DRAFT_1124884</name>
</gene>
<evidence type="ECO:0000313" key="2">
    <source>
        <dbReference type="Proteomes" id="UP000790377"/>
    </source>
</evidence>
<organism evidence="1 2">
    <name type="scientific">Hygrophoropsis aurantiaca</name>
    <dbReference type="NCBI Taxonomy" id="72124"/>
    <lineage>
        <taxon>Eukaryota</taxon>
        <taxon>Fungi</taxon>
        <taxon>Dikarya</taxon>
        <taxon>Basidiomycota</taxon>
        <taxon>Agaricomycotina</taxon>
        <taxon>Agaricomycetes</taxon>
        <taxon>Agaricomycetidae</taxon>
        <taxon>Boletales</taxon>
        <taxon>Coniophorineae</taxon>
        <taxon>Hygrophoropsidaceae</taxon>
        <taxon>Hygrophoropsis</taxon>
    </lineage>
</organism>
<protein>
    <submittedName>
        <fullName evidence="1">Uncharacterized protein</fullName>
    </submittedName>
</protein>
<name>A0ACB8AHC4_9AGAM</name>
<accession>A0ACB8AHC4</accession>
<comment type="caution">
    <text evidence="1">The sequence shown here is derived from an EMBL/GenBank/DDBJ whole genome shotgun (WGS) entry which is preliminary data.</text>
</comment>
<reference evidence="1" key="1">
    <citation type="journal article" date="2021" name="New Phytol.">
        <title>Evolutionary innovations through gain and loss of genes in the ectomycorrhizal Boletales.</title>
        <authorList>
            <person name="Wu G."/>
            <person name="Miyauchi S."/>
            <person name="Morin E."/>
            <person name="Kuo A."/>
            <person name="Drula E."/>
            <person name="Varga T."/>
            <person name="Kohler A."/>
            <person name="Feng B."/>
            <person name="Cao Y."/>
            <person name="Lipzen A."/>
            <person name="Daum C."/>
            <person name="Hundley H."/>
            <person name="Pangilinan J."/>
            <person name="Johnson J."/>
            <person name="Barry K."/>
            <person name="LaButti K."/>
            <person name="Ng V."/>
            <person name="Ahrendt S."/>
            <person name="Min B."/>
            <person name="Choi I.G."/>
            <person name="Park H."/>
            <person name="Plett J.M."/>
            <person name="Magnuson J."/>
            <person name="Spatafora J.W."/>
            <person name="Nagy L.G."/>
            <person name="Henrissat B."/>
            <person name="Grigoriev I.V."/>
            <person name="Yang Z.L."/>
            <person name="Xu J."/>
            <person name="Martin F.M."/>
        </authorList>
    </citation>
    <scope>NUCLEOTIDE SEQUENCE</scope>
    <source>
        <strain evidence="1">ATCC 28755</strain>
    </source>
</reference>
<sequence length="361" mass="41196">MARKKRLTHRKQSKPYKAPDGVPTKEEWNTLEEFGRCVVTDEEEVEYKIGDVVFILPEGKVPGTDVPAEEYWLGKIKGIRGRRELDASQIWVHIQWYWSGKEVSSVIKSFPWKTCSNFERIFSDYHDYVPTQCLSGIATIKQYDERDTTQDHLDDDDFFTRYTFEYKARKISPKPASCIGLCGKPYNLKEVPIMHFCPRPTCKRAYHRACLRERFCDPDEQDIGRRLMENWPNTHRHRTIEDIISESSDQPPSKRRKGNSTFTTRRISASNALDEFPNELIKVAQQPIIKGTGVPGGIVGNIKAVTIARGIIYDVLAHGGAIPDDWRSQMGLDLDGSTSSAQGIKSFPNKCFVCPECGSRI</sequence>
<keyword evidence="2" id="KW-1185">Reference proteome</keyword>
<dbReference type="EMBL" id="MU267642">
    <property type="protein sequence ID" value="KAH7912870.1"/>
    <property type="molecule type" value="Genomic_DNA"/>
</dbReference>
<proteinExistence type="predicted"/>
<evidence type="ECO:0000313" key="1">
    <source>
        <dbReference type="EMBL" id="KAH7912870.1"/>
    </source>
</evidence>